<sequence length="206" mass="23530">MTDNAVTLRKTEPSDYPLLEQWWNDHAIADGCRTSVDALPAATVDEQFHAWSDIDDDHRFGRTILDPAGSPIGHIAAWGCEDPDRDPVMGILVGPYFQGRGYGSQAMKLGIRLAAEQLMAKSITVKVWSFNLRARHMYESLGFREVDREANAVERNDRWFDEVIYRAPIKTLMDRIAAEIVEREEGEELERRRYAAERPSDLLPVR</sequence>
<name>A0ABS5UPR0_9BIFI</name>
<reference evidence="2 3" key="1">
    <citation type="journal article" date="2021" name="Environ. Microbiol.">
        <title>Genetic insights into the dark matter of the mammalian gut microbiota through targeted genome reconstruction.</title>
        <authorList>
            <person name="Lugli G.A."/>
            <person name="Alessandri G."/>
            <person name="Milani C."/>
            <person name="Viappiani A."/>
            <person name="Fontana F."/>
            <person name="Tarracchini C."/>
            <person name="Mancabelli L."/>
            <person name="Argentini C."/>
            <person name="Ruiz L."/>
            <person name="Margolles A."/>
            <person name="van Sinderen D."/>
            <person name="Turroni F."/>
            <person name="Ventura M."/>
        </authorList>
    </citation>
    <scope>NUCLEOTIDE SEQUENCE [LARGE SCALE GENOMIC DNA]</scope>
    <source>
        <strain evidence="2 3">MA2</strain>
    </source>
</reference>
<dbReference type="Gene3D" id="3.40.630.30">
    <property type="match status" value="1"/>
</dbReference>
<dbReference type="PROSITE" id="PS51186">
    <property type="entry name" value="GNAT"/>
    <property type="match status" value="1"/>
</dbReference>
<dbReference type="InterPro" id="IPR016181">
    <property type="entry name" value="Acyl_CoA_acyltransferase"/>
</dbReference>
<evidence type="ECO:0000313" key="3">
    <source>
        <dbReference type="Proteomes" id="UP000773064"/>
    </source>
</evidence>
<dbReference type="RefSeq" id="WP_214358205.1">
    <property type="nucleotide sequence ID" value="NZ_JAFEJS010000005.1"/>
</dbReference>
<dbReference type="PANTHER" id="PTHR43415">
    <property type="entry name" value="SPERMIDINE N(1)-ACETYLTRANSFERASE"/>
    <property type="match status" value="1"/>
</dbReference>
<dbReference type="CDD" id="cd04301">
    <property type="entry name" value="NAT_SF"/>
    <property type="match status" value="1"/>
</dbReference>
<dbReference type="SUPFAM" id="SSF55729">
    <property type="entry name" value="Acyl-CoA N-acyltransferases (Nat)"/>
    <property type="match status" value="1"/>
</dbReference>
<dbReference type="Pfam" id="PF13302">
    <property type="entry name" value="Acetyltransf_3"/>
    <property type="match status" value="1"/>
</dbReference>
<evidence type="ECO:0000313" key="2">
    <source>
        <dbReference type="EMBL" id="MBT1172935.1"/>
    </source>
</evidence>
<proteinExistence type="predicted"/>
<organism evidence="2 3">
    <name type="scientific">Bifidobacterium santillanense</name>
    <dbReference type="NCBI Taxonomy" id="2809028"/>
    <lineage>
        <taxon>Bacteria</taxon>
        <taxon>Bacillati</taxon>
        <taxon>Actinomycetota</taxon>
        <taxon>Actinomycetes</taxon>
        <taxon>Bifidobacteriales</taxon>
        <taxon>Bifidobacteriaceae</taxon>
        <taxon>Bifidobacterium</taxon>
    </lineage>
</organism>
<dbReference type="Proteomes" id="UP000773064">
    <property type="component" value="Unassembled WGS sequence"/>
</dbReference>
<gene>
    <name evidence="2" type="ORF">JS528_06110</name>
</gene>
<feature type="domain" description="N-acetyltransferase" evidence="1">
    <location>
        <begin position="6"/>
        <end position="170"/>
    </location>
</feature>
<comment type="caution">
    <text evidence="2">The sequence shown here is derived from an EMBL/GenBank/DDBJ whole genome shotgun (WGS) entry which is preliminary data.</text>
</comment>
<protein>
    <submittedName>
        <fullName evidence="2">GNAT family N-acetyltransferase</fullName>
    </submittedName>
</protein>
<accession>A0ABS5UPR0</accession>
<keyword evidence="3" id="KW-1185">Reference proteome</keyword>
<evidence type="ECO:0000259" key="1">
    <source>
        <dbReference type="PROSITE" id="PS51186"/>
    </source>
</evidence>
<dbReference type="PANTHER" id="PTHR43415:SF3">
    <property type="entry name" value="GNAT-FAMILY ACETYLTRANSFERASE"/>
    <property type="match status" value="1"/>
</dbReference>
<dbReference type="EMBL" id="JAFEJS010000005">
    <property type="protein sequence ID" value="MBT1172935.1"/>
    <property type="molecule type" value="Genomic_DNA"/>
</dbReference>
<dbReference type="InterPro" id="IPR000182">
    <property type="entry name" value="GNAT_dom"/>
</dbReference>